<dbReference type="EMBL" id="GL377622">
    <property type="protein sequence ID" value="EFJ15524.1"/>
    <property type="molecule type" value="Genomic_DNA"/>
</dbReference>
<dbReference type="SMART" id="SM01355">
    <property type="entry name" value="AP3B1_C"/>
    <property type="match status" value="1"/>
</dbReference>
<dbReference type="STRING" id="88036.D8SIM2"/>
<feature type="compositionally biased region" description="Polar residues" evidence="1">
    <location>
        <begin position="87"/>
        <end position="114"/>
    </location>
</feature>
<accession>D8SIM2</accession>
<feature type="region of interest" description="Disordered" evidence="1">
    <location>
        <begin position="57"/>
        <end position="132"/>
    </location>
</feature>
<dbReference type="Gramene" id="EFJ15524">
    <property type="protein sequence ID" value="EFJ15524"/>
    <property type="gene ID" value="SELMODRAFT_422496"/>
</dbReference>
<evidence type="ECO:0000313" key="4">
    <source>
        <dbReference type="Proteomes" id="UP000001514"/>
    </source>
</evidence>
<gene>
    <name evidence="3" type="ORF">SELMODRAFT_422496</name>
</gene>
<dbReference type="Pfam" id="PF14796">
    <property type="entry name" value="AP3B1_C"/>
    <property type="match status" value="1"/>
</dbReference>
<dbReference type="InterPro" id="IPR029390">
    <property type="entry name" value="AP3B_C"/>
</dbReference>
<protein>
    <recommendedName>
        <fullName evidence="2">AP-3 complex subunit beta C-terminal domain-containing protein</fullName>
    </recommendedName>
</protein>
<organism evidence="4">
    <name type="scientific">Selaginella moellendorffii</name>
    <name type="common">Spikemoss</name>
    <dbReference type="NCBI Taxonomy" id="88036"/>
    <lineage>
        <taxon>Eukaryota</taxon>
        <taxon>Viridiplantae</taxon>
        <taxon>Streptophyta</taxon>
        <taxon>Embryophyta</taxon>
        <taxon>Tracheophyta</taxon>
        <taxon>Lycopodiopsida</taxon>
        <taxon>Selaginellales</taxon>
        <taxon>Selaginellaceae</taxon>
        <taxon>Selaginella</taxon>
    </lineage>
</organism>
<keyword evidence="4" id="KW-1185">Reference proteome</keyword>
<dbReference type="KEGG" id="smo:SELMODRAFT_422496"/>
<sequence length="252" mass="28193">MPEIIDAILLNIDQSKLDPGVLSKAANSMFLRQKSVPSLSLQPSTFLPGSMSHMVQHMSPGYRPLPRERYTDLSPSSPTLPEREPELQSQSEATDSAPTSLTSSPEDLSPSVNLESWRGPEEPSNSPEDFDKISNSEVKKVLALDFTNGDELEVHYGFMRDPSIFSSSMVCVRLFLHNKSSEPMDGIEINDGETAGCQTAFECGTARIIPPEAVALESGKRPNLIWNFPRWWRLLRLPRVHRLSMETKVPKW</sequence>
<dbReference type="HOGENOM" id="CLU_1104295_0_0_1"/>
<evidence type="ECO:0000259" key="2">
    <source>
        <dbReference type="SMART" id="SM01355"/>
    </source>
</evidence>
<dbReference type="Proteomes" id="UP000001514">
    <property type="component" value="Unassembled WGS sequence"/>
</dbReference>
<evidence type="ECO:0000256" key="1">
    <source>
        <dbReference type="SAM" id="MobiDB-lite"/>
    </source>
</evidence>
<dbReference type="InParanoid" id="D8SIM2"/>
<evidence type="ECO:0000313" key="3">
    <source>
        <dbReference type="EMBL" id="EFJ15524.1"/>
    </source>
</evidence>
<reference evidence="3 4" key="1">
    <citation type="journal article" date="2011" name="Science">
        <title>The Selaginella genome identifies genetic changes associated with the evolution of vascular plants.</title>
        <authorList>
            <person name="Banks J.A."/>
            <person name="Nishiyama T."/>
            <person name="Hasebe M."/>
            <person name="Bowman J.L."/>
            <person name="Gribskov M."/>
            <person name="dePamphilis C."/>
            <person name="Albert V.A."/>
            <person name="Aono N."/>
            <person name="Aoyama T."/>
            <person name="Ambrose B.A."/>
            <person name="Ashton N.W."/>
            <person name="Axtell M.J."/>
            <person name="Barker E."/>
            <person name="Barker M.S."/>
            <person name="Bennetzen J.L."/>
            <person name="Bonawitz N.D."/>
            <person name="Chapple C."/>
            <person name="Cheng C."/>
            <person name="Correa L.G."/>
            <person name="Dacre M."/>
            <person name="DeBarry J."/>
            <person name="Dreyer I."/>
            <person name="Elias M."/>
            <person name="Engstrom E.M."/>
            <person name="Estelle M."/>
            <person name="Feng L."/>
            <person name="Finet C."/>
            <person name="Floyd S.K."/>
            <person name="Frommer W.B."/>
            <person name="Fujita T."/>
            <person name="Gramzow L."/>
            <person name="Gutensohn M."/>
            <person name="Harholt J."/>
            <person name="Hattori M."/>
            <person name="Heyl A."/>
            <person name="Hirai T."/>
            <person name="Hiwatashi Y."/>
            <person name="Ishikawa M."/>
            <person name="Iwata M."/>
            <person name="Karol K.G."/>
            <person name="Koehler B."/>
            <person name="Kolukisaoglu U."/>
            <person name="Kubo M."/>
            <person name="Kurata T."/>
            <person name="Lalonde S."/>
            <person name="Li K."/>
            <person name="Li Y."/>
            <person name="Litt A."/>
            <person name="Lyons E."/>
            <person name="Manning G."/>
            <person name="Maruyama T."/>
            <person name="Michael T.P."/>
            <person name="Mikami K."/>
            <person name="Miyazaki S."/>
            <person name="Morinaga S."/>
            <person name="Murata T."/>
            <person name="Mueller-Roeber B."/>
            <person name="Nelson D.R."/>
            <person name="Obara M."/>
            <person name="Oguri Y."/>
            <person name="Olmstead R.G."/>
            <person name="Onodera N."/>
            <person name="Petersen B.L."/>
            <person name="Pils B."/>
            <person name="Prigge M."/>
            <person name="Rensing S.A."/>
            <person name="Riano-Pachon D.M."/>
            <person name="Roberts A.W."/>
            <person name="Sato Y."/>
            <person name="Scheller H.V."/>
            <person name="Schulz B."/>
            <person name="Schulz C."/>
            <person name="Shakirov E.V."/>
            <person name="Shibagaki N."/>
            <person name="Shinohara N."/>
            <person name="Shippen D.E."/>
            <person name="Soerensen I."/>
            <person name="Sotooka R."/>
            <person name="Sugimoto N."/>
            <person name="Sugita M."/>
            <person name="Sumikawa N."/>
            <person name="Tanurdzic M."/>
            <person name="Theissen G."/>
            <person name="Ulvskov P."/>
            <person name="Wakazuki S."/>
            <person name="Weng J.K."/>
            <person name="Willats W.W."/>
            <person name="Wipf D."/>
            <person name="Wolf P.G."/>
            <person name="Yang L."/>
            <person name="Zimmer A.D."/>
            <person name="Zhu Q."/>
            <person name="Mitros T."/>
            <person name="Hellsten U."/>
            <person name="Loque D."/>
            <person name="Otillar R."/>
            <person name="Salamov A."/>
            <person name="Schmutz J."/>
            <person name="Shapiro H."/>
            <person name="Lindquist E."/>
            <person name="Lucas S."/>
            <person name="Rokhsar D."/>
            <person name="Grigoriev I.V."/>
        </authorList>
    </citation>
    <scope>NUCLEOTIDE SEQUENCE [LARGE SCALE GENOMIC DNA]</scope>
</reference>
<name>D8SIM2_SELML</name>
<feature type="domain" description="AP-3 complex subunit beta C-terminal" evidence="2">
    <location>
        <begin position="81"/>
        <end position="218"/>
    </location>
</feature>
<dbReference type="AlphaFoldDB" id="D8SIM2"/>
<proteinExistence type="predicted"/>